<feature type="compositionally biased region" description="Polar residues" evidence="2">
    <location>
        <begin position="2533"/>
        <end position="2566"/>
    </location>
</feature>
<dbReference type="OMA" id="ICHPENE"/>
<keyword evidence="4" id="KW-1185">Reference proteome</keyword>
<feature type="region of interest" description="Disordered" evidence="2">
    <location>
        <begin position="3092"/>
        <end position="3219"/>
    </location>
</feature>
<feature type="compositionally biased region" description="Basic and acidic residues" evidence="2">
    <location>
        <begin position="1882"/>
        <end position="1891"/>
    </location>
</feature>
<feature type="region of interest" description="Disordered" evidence="2">
    <location>
        <begin position="1318"/>
        <end position="1348"/>
    </location>
</feature>
<feature type="region of interest" description="Disordered" evidence="2">
    <location>
        <begin position="2209"/>
        <end position="2256"/>
    </location>
</feature>
<feature type="compositionally biased region" description="Basic and acidic residues" evidence="2">
    <location>
        <begin position="3210"/>
        <end position="3219"/>
    </location>
</feature>
<feature type="region of interest" description="Disordered" evidence="2">
    <location>
        <begin position="944"/>
        <end position="1011"/>
    </location>
</feature>
<feature type="compositionally biased region" description="Acidic residues" evidence="2">
    <location>
        <begin position="2977"/>
        <end position="2987"/>
    </location>
</feature>
<feature type="compositionally biased region" description="Polar residues" evidence="2">
    <location>
        <begin position="1124"/>
        <end position="1134"/>
    </location>
</feature>
<feature type="region of interest" description="Disordered" evidence="2">
    <location>
        <begin position="2606"/>
        <end position="2703"/>
    </location>
</feature>
<evidence type="ECO:0000313" key="4">
    <source>
        <dbReference type="Proteomes" id="UP000031036"/>
    </source>
</evidence>
<sequence length="3634" mass="398743">MKHDFTPLPSAAEELARGETLLTKEELEHIEYIKRLAGQRSSESMLQEKDHRVEAGKPKTEYELTEQGIDDIECVKCMAGSEVIEPAGRFQASAQVAETPLFAVEKVDDFAARQGRIDGSCLRFTVGEEIIREKSFEDDLAEKSATALIYGGRQSEVVGATNCLKQPDNARHDMSNAEESSLKRDVAGKEEAEESIKYQLKSVKCLETKSLIDNAVKRRRSGEVDSSISAHSESSVVRDGVEHAKADAMQTPLATLSDSLLNMRNLRRSDSLGWSDAAVQYIPFAGCEYRRRNVLVDDTNFLKYRIEHSDHLLDKGYSITTTVSYTDQLFRKIPKCLRSSHSLEKNRPLFWKTFDNNEDFLGISPLLRSKVQLTRTSSINVVYTDKNLYASQSDNNPQNSGRNGQDQNTSSGHERKHSTNSSSGFERMTFDSKADLERGRPCKGSRSQSSICHPENEAGTSGRTVQQFVSETTASFNTLERVSAVQTPADVQHRDRGRVTGGERRLNRPRVKPVENDRLRRSRSPLHLNAFERCERRSIQGDGSLLCDADFLLRINFFAERLTEKIAELAVVDLTIKFKTESNPRALYFSELDGDDIALPSMTPSESGEENVGDEAASFSVVAEEEPETSSKAFGWFSIFGRTSRRPSRDERPRSALPYVLSVSRRTSDASSRKSSTDIMNLVRRASGVDSIVESENSFKLPDNALIGLSTEERDHIAKVIAASRRPLSSQSTPCASRRDSIAYRLPDLEDLQSFERQHIQEVIEKAEKRAAPFVIKMTNAIGTIKEASLDSADGSATDASQKQNANERAERGQPAEASITRNVPKAPLRKIDPISESPGFATEDSVHLEQPHLSSLKEDLPKESAERSSEDIEILHEGKKKGEVHGASNFQKAEHLERSKISKHPEFTPEELEHIQKMAEIAADMDAELSWTQQMARRIEKPEEESLAAETKEAEMPAVAAQKKGSIADGSKEVSHWRPHSSQLQPPENVGRGELEQISETPKLREPVEPELTAEELQHIRMMAEIAAKMDTELTLPMKAKKVEMVASIKGSTPSVVEKQSDIQNAELTAEELEKIRKMAEIAADMDAELTFSRALTPERSNKQQELKKLELETARQIKETTVLSSQEQQQVTAAEGPSKGYKEDVEGTLTDAELDHIRKMAELASSMEIELTKPPQMFATPHGKEDELHHATTTVGPVQQVEQRNWSLGIKVEDGDELLQRELRHRPSANQNIPQEPPELTAEEMAHIAYINSLAEAESIYSQPSTDTIGHSTTAVEDHVLSTDELEHIRAIQKMAEADGQPKFLPSWGVLGNVEEKPRQTGNAESRSSLMATSFSDNASRRLPSTEAVTNKVSSLSRLGFGKFKGAVSAVAKAAVETLPIVDAGEEEDGYYVANEADESIGDDKRTISKQSPSLPGTPDSNVARRQRLREAALTDDEINQVMAAEAKAAQESLDFQENKRFSPIDSDEIAVQEIGVDSGITEEDIEHVRKVQAMADSMESSESAAPSKLNITLDPIAFVGKRLGAAQLKFDDLKPIVLKPLVGIRQPDSTVQTGIEEGRRKSIEKTLPSDVSSQAQPAELTEEEMEHIARIQQVAEAEGALHLPQMPPSLESSSNSNTNAMAVGLASFGLGSTKNALDEVAKDESIKEVPSQSHGLDTTEEFFENRKHELAKEMQGLDRVALSPSLEGSSEATETAAEEGSEYDEEIVKQTEESARLSQPVKMSIEISRNVAPEEAIQLAAAEGQLTVEELEHIRRITEMANATDGQIKAEPELTPFGFGTVRLSDKASKFTRFGFEKLKDAVNQAVGGTAKGMPLVQEASNETAPILRAPVLVQPHELGQELTEEELQHIQEVTQMAEMDANFFSSSKISSDVPADLQRGDSGDQVEKSAASEATQLIKDSSSFPHQIPVDTLPEGSFEVEPGMKSSESIVHNAELEAEERDPGRKIDEISATEERSFNDMPKTSSDAVQSKCLTDLSLATHPKEVDQELTVEELEHIRKITELAEMEMSSSAVSTAQDLQKASDLKAEQSLTNEELAHIRSVAEMAESDDLTGAPWHAISATLPLKPAQMSEVRSRDITMGVQSTTQDFSAPSSGEPQISGQFFTMRDAEDLLLDTAEARSRNAFILNEEQFNGTELTTSIEEAFQKRTRNIDEPEQTRFITQAIDTTGRGYDLKSECKAMDLSNISRTNDQTICERVSRTMSWNGKRSSVGHEPTEDDSSLISRSESLDGVGNEASKRHPLRHMSSRSSEFSIKSVKELGRAANVSEWYEEQLSSLRDSICDDESPYETDENEKERLTDEEEQARTPKEDLQMIAEKDALLAASETGPDVIQSRLIENHLESAVPYRGEAVWTRGEEHKAAQNYDQESIVEDISRSNSTKSSTSSSSSSQEPRVRIDSTLEHSSNRVWAASPPEASPLSSPTTAERRQLDQQPKPEPEPELQLRAQLEPHPELATFAASHSRSREPTSVGGSESESAAPRLISGIFSGISGAIEKESQVDKRVTSGGGMFGSLSRLAGDAFKGAKQATEQLAQAAQHAASTGDLTNITKTPSRSPSTQFPARSASPLPSMEGLPPGLEDLSEEERAKIMAVMACAEIDAAEDAKAASRAPPAKISSSRTSESFFDKGAELSRPLSSIPKEVESTSGSTLSLIEPSGRPRSATAAAPTALTPSPAPLSATPLSSSLADEMDLSHLSPAEREQILSVMRAAETQQLQIIPPMPLSPSPTTAVPSEQNQQQDHLEEELADNLAILSSEEREQILAVMRAAEQQGQVEHAQPTKAEAQPQLGPQQQTVLVHESLGDKDGLRTRRMSLESIPRPTKPEPGVTEPITSDVEPPQEELKHREVIVEDTRRKSEPREVKEKTTTRQHSMASSTFSDESSPQPDSGYATMTSASYDHELGSVFEQHAVTPLSDAQQPTTSQPSEKAADDHFTTYTSDDFDYTYGDDRRFVLDDDKENDYRFERSSHGEENVEMEETLEDEATSRWSDRKPRMWTTVFAEEEEKSDRDYSAPVDHDLHERDEEGNAFLCKEIEPPRFAHGSVVKPAITYSDGMQSPKDAVQMDDVDFDSFTADERTHLVSMFQKANEMHDERRKEMSIAPTTSSSTTSALIQTMPRTQSSSTALDKSPASAMPKQQPSSLAQSDVTKSDETVRAPPAITVTVHDERTRTSDDDSDGETSPSSDEDDYPDQIIEAPSAPSMSYDEVERERERQEAFGKDVLKQIQAFGESANDEFDVQWAHDSLMKSSSPKPHIFSVDDSTTPGEGYKDVPMGIGVMSTQSKNEPLEVEGMTSSSERKNPFLDEDEDDDTAVESDEIDYSAAASYYSNQPFFTHRPGPVYTIPEDEEQDDGHIDTDSKFYAKEMARRAQTTKIPTVPVTPMLQAKSTTSAPTKGLTNGVYTQKGREVTTTVYSGDYYDQQQKRQGGIMGADYIGVEVSAPSSSISSMSASTATVAMPCTVAATAPLTPPSPLTPVRSAPPPPDTCSSDTATGDTSSYVFPSSAITSKPFTLDTTHSTGTFTTKSSSLQKIAADEEIASRPSPYDNVISVLPLTVADTQYAGLYGGPTTTSFGHASTSSTVQVAQVTEPSSSAVAPSKAHLSETLGSHLDSVTSSSSSHLAMEDSSATSR</sequence>
<feature type="compositionally biased region" description="Low complexity" evidence="2">
    <location>
        <begin position="2381"/>
        <end position="2395"/>
    </location>
</feature>
<evidence type="ECO:0000256" key="2">
    <source>
        <dbReference type="SAM" id="MobiDB-lite"/>
    </source>
</evidence>
<feature type="region of interest" description="Disordered" evidence="2">
    <location>
        <begin position="167"/>
        <end position="188"/>
    </location>
</feature>
<feature type="compositionally biased region" description="Acidic residues" evidence="2">
    <location>
        <begin position="2287"/>
        <end position="2298"/>
    </location>
</feature>
<feature type="compositionally biased region" description="Basic and acidic residues" evidence="2">
    <location>
        <begin position="2845"/>
        <end position="2871"/>
    </location>
</feature>
<dbReference type="OrthoDB" id="5872711at2759"/>
<feature type="compositionally biased region" description="Low complexity" evidence="2">
    <location>
        <begin position="3611"/>
        <end position="3622"/>
    </location>
</feature>
<feature type="region of interest" description="Disordered" evidence="2">
    <location>
        <begin position="1124"/>
        <end position="1145"/>
    </location>
</feature>
<feature type="compositionally biased region" description="Acidic residues" evidence="2">
    <location>
        <begin position="3178"/>
        <end position="3194"/>
    </location>
</feature>
<dbReference type="STRING" id="6265.A0A0B2VUG7"/>
<feature type="compositionally biased region" description="Polar residues" evidence="2">
    <location>
        <begin position="2873"/>
        <end position="2901"/>
    </location>
</feature>
<feature type="region of interest" description="Disordered" evidence="2">
    <location>
        <begin position="2364"/>
        <end position="2447"/>
    </location>
</feature>
<feature type="compositionally biased region" description="Low complexity" evidence="2">
    <location>
        <begin position="2666"/>
        <end position="2692"/>
    </location>
</feature>
<feature type="compositionally biased region" description="Polar residues" evidence="2">
    <location>
        <begin position="3489"/>
        <end position="3498"/>
    </location>
</feature>
<feature type="compositionally biased region" description="Basic and acidic residues" evidence="2">
    <location>
        <begin position="3092"/>
        <end position="3102"/>
    </location>
</feature>
<feature type="compositionally biased region" description="Basic and acidic residues" evidence="2">
    <location>
        <begin position="2967"/>
        <end position="2976"/>
    </location>
</feature>
<feature type="region of interest" description="Disordered" evidence="2">
    <location>
        <begin position="2777"/>
        <end position="2944"/>
    </location>
</feature>
<feature type="region of interest" description="Disordered" evidence="2">
    <location>
        <begin position="3470"/>
        <end position="3498"/>
    </location>
</feature>
<feature type="region of interest" description="Disordered" evidence="2">
    <location>
        <begin position="2967"/>
        <end position="2992"/>
    </location>
</feature>
<feature type="compositionally biased region" description="Polar residues" evidence="2">
    <location>
        <begin position="3115"/>
        <end position="3130"/>
    </location>
</feature>
<feature type="compositionally biased region" description="Basic and acidic residues" evidence="2">
    <location>
        <begin position="428"/>
        <end position="440"/>
    </location>
</feature>
<evidence type="ECO:0000313" key="3">
    <source>
        <dbReference type="EMBL" id="KHN87181.1"/>
    </source>
</evidence>
<feature type="region of interest" description="Disordered" evidence="2">
    <location>
        <begin position="599"/>
        <end position="618"/>
    </location>
</feature>
<feature type="region of interest" description="Disordered" evidence="2">
    <location>
        <begin position="1404"/>
        <end position="1426"/>
    </location>
</feature>
<feature type="compositionally biased region" description="Polar residues" evidence="2">
    <location>
        <begin position="1411"/>
        <end position="1423"/>
    </location>
</feature>
<gene>
    <name evidence="3" type="ORF">Tcan_03794</name>
</gene>
<organism evidence="3 4">
    <name type="scientific">Toxocara canis</name>
    <name type="common">Canine roundworm</name>
    <dbReference type="NCBI Taxonomy" id="6265"/>
    <lineage>
        <taxon>Eukaryota</taxon>
        <taxon>Metazoa</taxon>
        <taxon>Ecdysozoa</taxon>
        <taxon>Nematoda</taxon>
        <taxon>Chromadorea</taxon>
        <taxon>Rhabditida</taxon>
        <taxon>Spirurina</taxon>
        <taxon>Ascaridomorpha</taxon>
        <taxon>Ascaridoidea</taxon>
        <taxon>Toxocaridae</taxon>
        <taxon>Toxocara</taxon>
    </lineage>
</organism>
<feature type="compositionally biased region" description="Polar residues" evidence="2">
    <location>
        <begin position="2919"/>
        <end position="2930"/>
    </location>
</feature>
<feature type="compositionally biased region" description="Polar residues" evidence="2">
    <location>
        <begin position="3139"/>
        <end position="3151"/>
    </location>
</feature>
<feature type="region of interest" description="Disordered" evidence="2">
    <location>
        <begin position="389"/>
        <end position="464"/>
    </location>
</feature>
<feature type="compositionally biased region" description="Basic and acidic residues" evidence="2">
    <location>
        <begin position="2430"/>
        <end position="2443"/>
    </location>
</feature>
<feature type="compositionally biased region" description="Low complexity" evidence="2">
    <location>
        <begin position="2612"/>
        <end position="2624"/>
    </location>
</feature>
<feature type="region of interest" description="Disordered" evidence="2">
    <location>
        <begin position="1875"/>
        <end position="1932"/>
    </location>
</feature>
<feature type="region of interest" description="Disordered" evidence="2">
    <location>
        <begin position="2462"/>
        <end position="2482"/>
    </location>
</feature>
<evidence type="ECO:0000256" key="1">
    <source>
        <dbReference type="SAM" id="Coils"/>
    </source>
</evidence>
<feature type="compositionally biased region" description="Pro residues" evidence="2">
    <location>
        <begin position="3471"/>
        <end position="3488"/>
    </location>
</feature>
<feature type="region of interest" description="Disordered" evidence="2">
    <location>
        <begin position="2724"/>
        <end position="2747"/>
    </location>
</feature>
<feature type="compositionally biased region" description="Polar residues" evidence="2">
    <location>
        <begin position="389"/>
        <end position="411"/>
    </location>
</feature>
<feature type="region of interest" description="Disordered" evidence="2">
    <location>
        <begin position="791"/>
        <end position="900"/>
    </location>
</feature>
<feature type="compositionally biased region" description="Basic and acidic residues" evidence="2">
    <location>
        <begin position="845"/>
        <end position="885"/>
    </location>
</feature>
<feature type="compositionally biased region" description="Polar residues" evidence="2">
    <location>
        <begin position="1896"/>
        <end position="1909"/>
    </location>
</feature>
<feature type="region of interest" description="Disordered" evidence="2">
    <location>
        <begin position="3594"/>
        <end position="3634"/>
    </location>
</feature>
<feature type="compositionally biased region" description="Basic and acidic residues" evidence="2">
    <location>
        <begin position="3168"/>
        <end position="3177"/>
    </location>
</feature>
<dbReference type="EMBL" id="JPKZ01000450">
    <property type="protein sequence ID" value="KHN87181.1"/>
    <property type="molecule type" value="Genomic_DNA"/>
</dbReference>
<reference evidence="3 4" key="1">
    <citation type="submission" date="2014-11" db="EMBL/GenBank/DDBJ databases">
        <title>Genetic blueprint of the zoonotic pathogen Toxocara canis.</title>
        <authorList>
            <person name="Zhu X.-Q."/>
            <person name="Korhonen P.K."/>
            <person name="Cai H."/>
            <person name="Young N.D."/>
            <person name="Nejsum P."/>
            <person name="von Samson-Himmelstjerna G."/>
            <person name="Boag P.R."/>
            <person name="Tan P."/>
            <person name="Li Q."/>
            <person name="Min J."/>
            <person name="Yang Y."/>
            <person name="Wang X."/>
            <person name="Fang X."/>
            <person name="Hall R.S."/>
            <person name="Hofmann A."/>
            <person name="Sternberg P.W."/>
            <person name="Jex A.R."/>
            <person name="Gasser R.B."/>
        </authorList>
    </citation>
    <scope>NUCLEOTIDE SEQUENCE [LARGE SCALE GENOMIC DNA]</scope>
    <source>
        <strain evidence="3">PN_DK_2014</strain>
    </source>
</reference>
<feature type="compositionally biased region" description="Basic and acidic residues" evidence="2">
    <location>
        <begin position="2299"/>
        <end position="2316"/>
    </location>
</feature>
<name>A0A0B2VUG7_TOXCA</name>
<feature type="compositionally biased region" description="Low complexity" evidence="2">
    <location>
        <begin position="2415"/>
        <end position="2429"/>
    </location>
</feature>
<feature type="compositionally biased region" description="Acidic residues" evidence="2">
    <location>
        <begin position="3307"/>
        <end position="3317"/>
    </location>
</feature>
<accession>A0A0B2VUG7</accession>
<feature type="region of interest" description="Disordered" evidence="2">
    <location>
        <begin position="2532"/>
        <end position="2588"/>
    </location>
</feature>
<proteinExistence type="predicted"/>
<feature type="compositionally biased region" description="Polar residues" evidence="2">
    <location>
        <begin position="1322"/>
        <end position="1340"/>
    </location>
</feature>
<feature type="compositionally biased region" description="Basic and acidic residues" evidence="2">
    <location>
        <begin position="2398"/>
        <end position="2410"/>
    </location>
</feature>
<keyword evidence="1" id="KW-0175">Coiled coil</keyword>
<feature type="compositionally biased region" description="Basic and acidic residues" evidence="2">
    <location>
        <begin position="168"/>
        <end position="188"/>
    </location>
</feature>
<feature type="region of interest" description="Disordered" evidence="2">
    <location>
        <begin position="2285"/>
        <end position="2316"/>
    </location>
</feature>
<feature type="region of interest" description="Disordered" evidence="2">
    <location>
        <begin position="3250"/>
        <end position="3317"/>
    </location>
</feature>
<dbReference type="Proteomes" id="UP000031036">
    <property type="component" value="Unassembled WGS sequence"/>
</dbReference>
<feature type="region of interest" description="Disordered" evidence="2">
    <location>
        <begin position="1686"/>
        <end position="1707"/>
    </location>
</feature>
<comment type="caution">
    <text evidence="3">The sequence shown here is derived from an EMBL/GenBank/DDBJ whole genome shotgun (WGS) entry which is preliminary data.</text>
</comment>
<feature type="coiled-coil region" evidence="1">
    <location>
        <begin position="1057"/>
        <end position="1121"/>
    </location>
</feature>
<protein>
    <submittedName>
        <fullName evidence="3">Uncharacterized protein</fullName>
    </submittedName>
</protein>
<feature type="compositionally biased region" description="Polar residues" evidence="2">
    <location>
        <begin position="2731"/>
        <end position="2744"/>
    </location>
</feature>